<organism evidence="2">
    <name type="scientific">viral metagenome</name>
    <dbReference type="NCBI Taxonomy" id="1070528"/>
    <lineage>
        <taxon>unclassified sequences</taxon>
        <taxon>metagenomes</taxon>
        <taxon>organismal metagenomes</taxon>
    </lineage>
</organism>
<feature type="compositionally biased region" description="Basic and acidic residues" evidence="1">
    <location>
        <begin position="28"/>
        <end position="38"/>
    </location>
</feature>
<protein>
    <submittedName>
        <fullName evidence="2">Uncharacterized protein</fullName>
    </submittedName>
</protein>
<dbReference type="EMBL" id="MT143527">
    <property type="protein sequence ID" value="QJA97811.1"/>
    <property type="molecule type" value="Genomic_DNA"/>
</dbReference>
<evidence type="ECO:0000313" key="2">
    <source>
        <dbReference type="EMBL" id="QJA97811.1"/>
    </source>
</evidence>
<proteinExistence type="predicted"/>
<gene>
    <name evidence="2" type="ORF">MM415B05929_0008</name>
</gene>
<name>A0A6M3LXZ2_9ZZZZ</name>
<dbReference type="AlphaFoldDB" id="A0A6M3LXZ2"/>
<reference evidence="2" key="1">
    <citation type="submission" date="2020-03" db="EMBL/GenBank/DDBJ databases">
        <title>The deep terrestrial virosphere.</title>
        <authorList>
            <person name="Holmfeldt K."/>
            <person name="Nilsson E."/>
            <person name="Simone D."/>
            <person name="Lopez-Fernandez M."/>
            <person name="Wu X."/>
            <person name="de Brujin I."/>
            <person name="Lundin D."/>
            <person name="Andersson A."/>
            <person name="Bertilsson S."/>
            <person name="Dopson M."/>
        </authorList>
    </citation>
    <scope>NUCLEOTIDE SEQUENCE</scope>
    <source>
        <strain evidence="2">MM415B05929</strain>
    </source>
</reference>
<feature type="region of interest" description="Disordered" evidence="1">
    <location>
        <begin position="28"/>
        <end position="59"/>
    </location>
</feature>
<accession>A0A6M3LXZ2</accession>
<evidence type="ECO:0000256" key="1">
    <source>
        <dbReference type="SAM" id="MobiDB-lite"/>
    </source>
</evidence>
<sequence>MMIYYIKLLNKYDQEIIFRFDPELAERREQNDKNEKWNRSNRGSILFHGEPNRTLQKRA</sequence>